<sequence>MARVARTRFYTPPAMLAAILRAADPIVTSDGAMLRFESFSADCGVYARLDVLPDGLGSAPRARGTTNVDFNGPMRDALAGLSGADPMHLAVGDDEVRVRTLDAEAVERRVPLPERWVRSLAELTVIARAMRPAAVYPAAQVRRLLQAQPRSSGERCTWFASHGLGRGPCKHILAVRLAPG</sequence>
<dbReference type="EMBL" id="BOML01000031">
    <property type="protein sequence ID" value="GIE02363.1"/>
    <property type="molecule type" value="Genomic_DNA"/>
</dbReference>
<gene>
    <name evidence="1" type="ORF">Adu01nite_37130</name>
</gene>
<organism evidence="1 2">
    <name type="scientific">Paractinoplanes durhamensis</name>
    <dbReference type="NCBI Taxonomy" id="113563"/>
    <lineage>
        <taxon>Bacteria</taxon>
        <taxon>Bacillati</taxon>
        <taxon>Actinomycetota</taxon>
        <taxon>Actinomycetes</taxon>
        <taxon>Micromonosporales</taxon>
        <taxon>Micromonosporaceae</taxon>
        <taxon>Paractinoplanes</taxon>
    </lineage>
</organism>
<accession>A0ABQ3YXP4</accession>
<evidence type="ECO:0000313" key="1">
    <source>
        <dbReference type="EMBL" id="GIE02363.1"/>
    </source>
</evidence>
<dbReference type="RefSeq" id="WP_203728115.1">
    <property type="nucleotide sequence ID" value="NZ_BAAATX010000001.1"/>
</dbReference>
<evidence type="ECO:0000313" key="2">
    <source>
        <dbReference type="Proteomes" id="UP000637628"/>
    </source>
</evidence>
<comment type="caution">
    <text evidence="1">The sequence shown here is derived from an EMBL/GenBank/DDBJ whole genome shotgun (WGS) entry which is preliminary data.</text>
</comment>
<keyword evidence="2" id="KW-1185">Reference proteome</keyword>
<name>A0ABQ3YXP4_9ACTN</name>
<protein>
    <recommendedName>
        <fullName evidence="3">SWIM-type domain-containing protein</fullName>
    </recommendedName>
</protein>
<proteinExistence type="predicted"/>
<reference evidence="1 2" key="1">
    <citation type="submission" date="2021-01" db="EMBL/GenBank/DDBJ databases">
        <title>Whole genome shotgun sequence of Actinoplanes durhamensis NBRC 14914.</title>
        <authorList>
            <person name="Komaki H."/>
            <person name="Tamura T."/>
        </authorList>
    </citation>
    <scope>NUCLEOTIDE SEQUENCE [LARGE SCALE GENOMIC DNA]</scope>
    <source>
        <strain evidence="1 2">NBRC 14914</strain>
    </source>
</reference>
<evidence type="ECO:0008006" key="3">
    <source>
        <dbReference type="Google" id="ProtNLM"/>
    </source>
</evidence>
<dbReference type="Proteomes" id="UP000637628">
    <property type="component" value="Unassembled WGS sequence"/>
</dbReference>